<feature type="region of interest" description="Disordered" evidence="1">
    <location>
        <begin position="508"/>
        <end position="586"/>
    </location>
</feature>
<feature type="domain" description="Apple" evidence="4">
    <location>
        <begin position="272"/>
        <end position="293"/>
    </location>
</feature>
<dbReference type="InterPro" id="IPR003609">
    <property type="entry name" value="Pan_app"/>
</dbReference>
<evidence type="ECO:0000256" key="1">
    <source>
        <dbReference type="SAM" id="MobiDB-lite"/>
    </source>
</evidence>
<feature type="transmembrane region" description="Helical" evidence="2">
    <location>
        <begin position="607"/>
        <end position="627"/>
    </location>
</feature>
<dbReference type="EMBL" id="CAUYUJ010015238">
    <property type="protein sequence ID" value="CAK0851436.1"/>
    <property type="molecule type" value="Genomic_DNA"/>
</dbReference>
<evidence type="ECO:0000313" key="5">
    <source>
        <dbReference type="EMBL" id="CAK0851436.1"/>
    </source>
</evidence>
<reference evidence="5" key="1">
    <citation type="submission" date="2023-10" db="EMBL/GenBank/DDBJ databases">
        <authorList>
            <person name="Chen Y."/>
            <person name="Shah S."/>
            <person name="Dougan E. K."/>
            <person name="Thang M."/>
            <person name="Chan C."/>
        </authorList>
    </citation>
    <scope>NUCLEOTIDE SEQUENCE [LARGE SCALE GENOMIC DNA]</scope>
</reference>
<proteinExistence type="predicted"/>
<comment type="caution">
    <text evidence="5">The sequence shown here is derived from an EMBL/GenBank/DDBJ whole genome shotgun (WGS) entry which is preliminary data.</text>
</comment>
<organism evidence="5 6">
    <name type="scientific">Prorocentrum cordatum</name>
    <dbReference type="NCBI Taxonomy" id="2364126"/>
    <lineage>
        <taxon>Eukaryota</taxon>
        <taxon>Sar</taxon>
        <taxon>Alveolata</taxon>
        <taxon>Dinophyceae</taxon>
        <taxon>Prorocentrales</taxon>
        <taxon>Prorocentraceae</taxon>
        <taxon>Prorocentrum</taxon>
    </lineage>
</organism>
<evidence type="ECO:0000259" key="4">
    <source>
        <dbReference type="Pfam" id="PF14295"/>
    </source>
</evidence>
<name>A0ABN9U084_9DINO</name>
<feature type="compositionally biased region" description="Basic residues" evidence="1">
    <location>
        <begin position="543"/>
        <end position="566"/>
    </location>
</feature>
<feature type="region of interest" description="Disordered" evidence="1">
    <location>
        <begin position="636"/>
        <end position="683"/>
    </location>
</feature>
<evidence type="ECO:0000256" key="2">
    <source>
        <dbReference type="SAM" id="Phobius"/>
    </source>
</evidence>
<feature type="compositionally biased region" description="Basic residues" evidence="1">
    <location>
        <begin position="520"/>
        <end position="536"/>
    </location>
</feature>
<feature type="region of interest" description="Disordered" evidence="1">
    <location>
        <begin position="398"/>
        <end position="448"/>
    </location>
</feature>
<feature type="compositionally biased region" description="Low complexity" evidence="1">
    <location>
        <begin position="508"/>
        <end position="519"/>
    </location>
</feature>
<evidence type="ECO:0000259" key="3">
    <source>
        <dbReference type="Pfam" id="PF00024"/>
    </source>
</evidence>
<evidence type="ECO:0000313" key="6">
    <source>
        <dbReference type="Proteomes" id="UP001189429"/>
    </source>
</evidence>
<feature type="compositionally biased region" description="Low complexity" evidence="1">
    <location>
        <begin position="412"/>
        <end position="448"/>
    </location>
</feature>
<dbReference type="Pfam" id="PF00024">
    <property type="entry name" value="PAN_1"/>
    <property type="match status" value="1"/>
</dbReference>
<keyword evidence="2" id="KW-0812">Transmembrane</keyword>
<feature type="compositionally biased region" description="Basic residues" evidence="1">
    <location>
        <begin position="636"/>
        <end position="645"/>
    </location>
</feature>
<feature type="domain" description="Apple" evidence="4">
    <location>
        <begin position="172"/>
        <end position="205"/>
    </location>
</feature>
<dbReference type="Pfam" id="PF14295">
    <property type="entry name" value="PAN_4"/>
    <property type="match status" value="2"/>
</dbReference>
<keyword evidence="6" id="KW-1185">Reference proteome</keyword>
<keyword evidence="2" id="KW-0472">Membrane</keyword>
<accession>A0ABN9U084</accession>
<dbReference type="Gene3D" id="3.50.4.10">
    <property type="entry name" value="Hepatocyte Growth Factor"/>
    <property type="match status" value="1"/>
</dbReference>
<protein>
    <recommendedName>
        <fullName evidence="3 4">Apple domain-containing protein</fullName>
    </recommendedName>
</protein>
<feature type="domain" description="Apple" evidence="3">
    <location>
        <begin position="31"/>
        <end position="79"/>
    </location>
</feature>
<feature type="compositionally biased region" description="Basic and acidic residues" evidence="1">
    <location>
        <begin position="650"/>
        <end position="659"/>
    </location>
</feature>
<dbReference type="Proteomes" id="UP001189429">
    <property type="component" value="Unassembled WGS sequence"/>
</dbReference>
<sequence>MAGTRRAEGVPPGCFRHGERLAPAMGNATENPVVGIQSPQVCQQTCRSVAGCAYFGYNREAGHCWLADEQAARRPSAPADHTDALFVIGPRDCEGSSWARACSAMPGPDFPGATLAESEGAWTDGVAPLNLQCWDRDENSEPLPCTERLTVLDDIADGVWPGQCRGLEKVAESTEDWCKQTCERRANCSVWQLTRDGSEHHLTCWQGTGFQCFDPPHGAELVASQRIMRGQYRVLKNLTGYHTTGLRTAFRAFAGVHGLGWSGHAASQEGIAECRKTCLSMLLCEAWQYSRDTGCWVHDPPEQIQKLAFPFPATRASMSNTARGADSTIMGEYIQRSCQPFPPGAEGVPEAPAGLQGFEKVAVVGEDRTADTRAVPGAAGAASERKERTVGSPVSVVIIDAGPSPNSEDQNASAPAPGASAGQSTLAPTSTTGPATSTNESTTTAKLSATTAAAVPSWNGWKDLLPPIARSWPGLLPATPTGPASGSTTAATVPASVSTTTAMFASASTTTATFTSASSIRRRAARRRARRPRRRPSVPLRGLRQRRRRHPPRRDRPRRQGHQCRPHRPEARAPRTSDVAPRSAGLGAAGAAAGSLQGLWDPHRPELLLALALLLLAAVGIIACMLLRRKAKAYMKPGRGGHRQISRAQSHRDEPKQPLRDQAPAAEPAPRETGGPPAGDPRGIVAASKQAAEVMRHMRSGRGEQGQQLDMITVVPEGILVTPLNGAPPPGNVPVLSPQSSDAALGLAPPSPGGAAGAQAALLTPALTPTVPAPGALARRSTVAVAQMQQPVRRLYTPVPRQAPLAEPVVGR</sequence>
<gene>
    <name evidence="5" type="ORF">PCOR1329_LOCUS43591</name>
</gene>
<keyword evidence="2" id="KW-1133">Transmembrane helix</keyword>